<dbReference type="EMBL" id="LT669839">
    <property type="protein sequence ID" value="SHD76218.1"/>
    <property type="molecule type" value="Genomic_DNA"/>
</dbReference>
<feature type="transmembrane region" description="Helical" evidence="1">
    <location>
        <begin position="137"/>
        <end position="161"/>
    </location>
</feature>
<dbReference type="InterPro" id="IPR024529">
    <property type="entry name" value="ECF_trnsprt_substrate-spec"/>
</dbReference>
<evidence type="ECO:0000313" key="3">
    <source>
        <dbReference type="Proteomes" id="UP000245423"/>
    </source>
</evidence>
<evidence type="ECO:0000256" key="1">
    <source>
        <dbReference type="SAM" id="Phobius"/>
    </source>
</evidence>
<feature type="transmembrane region" description="Helical" evidence="1">
    <location>
        <begin position="43"/>
        <end position="64"/>
    </location>
</feature>
<organism evidence="2 3">
    <name type="scientific">[Clostridium] ultunense Esp</name>
    <dbReference type="NCBI Taxonomy" id="1288971"/>
    <lineage>
        <taxon>Bacteria</taxon>
        <taxon>Bacillati</taxon>
        <taxon>Bacillota</taxon>
        <taxon>Tissierellia</taxon>
        <taxon>Tissierellales</taxon>
        <taxon>Tepidimicrobiaceae</taxon>
        <taxon>Schnuerera</taxon>
    </lineage>
</organism>
<dbReference type="Gene3D" id="1.10.1760.20">
    <property type="match status" value="1"/>
</dbReference>
<dbReference type="OrthoDB" id="9815422at2"/>
<reference evidence="2 3" key="1">
    <citation type="submission" date="2016-11" db="EMBL/GenBank/DDBJ databases">
        <authorList>
            <person name="Manzoor S."/>
        </authorList>
    </citation>
    <scope>NUCLEOTIDE SEQUENCE [LARGE SCALE GENOMIC DNA]</scope>
    <source>
        <strain evidence="2">Clostridium ultunense strain Esp</strain>
    </source>
</reference>
<feature type="transmembrane region" description="Helical" evidence="1">
    <location>
        <begin position="107"/>
        <end position="131"/>
    </location>
</feature>
<gene>
    <name evidence="2" type="ORF">CUESP1_0839</name>
</gene>
<keyword evidence="1" id="KW-1133">Transmembrane helix</keyword>
<dbReference type="Pfam" id="PF12822">
    <property type="entry name" value="ECF_trnsprt"/>
    <property type="match status" value="1"/>
</dbReference>
<accession>M1YQD6</accession>
<dbReference type="AlphaFoldDB" id="M1YQD6"/>
<feature type="transmembrane region" description="Helical" evidence="1">
    <location>
        <begin position="76"/>
        <end position="95"/>
    </location>
</feature>
<feature type="transmembrane region" description="Helical" evidence="1">
    <location>
        <begin position="12"/>
        <end position="36"/>
    </location>
</feature>
<dbReference type="RefSeq" id="WP_005582286.1">
    <property type="nucleotide sequence ID" value="NZ_LT669839.1"/>
</dbReference>
<dbReference type="GO" id="GO:0022857">
    <property type="term" value="F:transmembrane transporter activity"/>
    <property type="evidence" value="ECO:0007669"/>
    <property type="project" value="InterPro"/>
</dbReference>
<evidence type="ECO:0008006" key="4">
    <source>
        <dbReference type="Google" id="ProtNLM"/>
    </source>
</evidence>
<name>M1YQD6_9FIRM</name>
<keyword evidence="3" id="KW-1185">Reference proteome</keyword>
<sequence length="168" mass="18081">MRFRTKDLVTAAVLIAIGIILPMIIHISGINGAVFLPMHIPVLLSGLILGSSLGLIVGIISPMLNHILTGMPPVPIIWIMLVELAVYGLVSGYLYRRVKMTLMPSLIFSMILGRISAALTVLVLGAVLSLPMPPLGLYIKGITITALPGIIIQILLIPSIVRAYEKNR</sequence>
<evidence type="ECO:0000313" key="2">
    <source>
        <dbReference type="EMBL" id="SHD76218.1"/>
    </source>
</evidence>
<keyword evidence="1" id="KW-0812">Transmembrane</keyword>
<dbReference type="HOGENOM" id="CLU_108875_1_0_9"/>
<dbReference type="Proteomes" id="UP000245423">
    <property type="component" value="Chromosome 1"/>
</dbReference>
<keyword evidence="1" id="KW-0472">Membrane</keyword>
<proteinExistence type="predicted"/>
<protein>
    <recommendedName>
        <fullName evidence="4">ECF transporter S component</fullName>
    </recommendedName>
</protein>